<feature type="region of interest" description="Disordered" evidence="1">
    <location>
        <begin position="703"/>
        <end position="812"/>
    </location>
</feature>
<protein>
    <submittedName>
        <fullName evidence="2">Uncharacterized protein</fullName>
    </submittedName>
</protein>
<comment type="caution">
    <text evidence="2">The sequence shown here is derived from an EMBL/GenBank/DDBJ whole genome shotgun (WGS) entry which is preliminary data.</text>
</comment>
<accession>A0A0N0DB78</accession>
<evidence type="ECO:0000256" key="1">
    <source>
        <dbReference type="SAM" id="MobiDB-lite"/>
    </source>
</evidence>
<name>A0A0N0DB78_FUSLA</name>
<reference evidence="2 3" key="1">
    <citation type="submission" date="2015-04" db="EMBL/GenBank/DDBJ databases">
        <title>The draft genome sequence of Fusarium langsethiae, a T-2/HT-2 mycotoxin producer.</title>
        <authorList>
            <person name="Lysoe E."/>
            <person name="Divon H.H."/>
            <person name="Terzi V."/>
            <person name="Orru L."/>
            <person name="Lamontanara A."/>
            <person name="Kolseth A.-K."/>
            <person name="Frandsen R.J."/>
            <person name="Nielsen K."/>
            <person name="Thrane U."/>
        </authorList>
    </citation>
    <scope>NUCLEOTIDE SEQUENCE [LARGE SCALE GENOMIC DNA]</scope>
    <source>
        <strain evidence="2 3">Fl201059</strain>
    </source>
</reference>
<organism evidence="2 3">
    <name type="scientific">Fusarium langsethiae</name>
    <dbReference type="NCBI Taxonomy" id="179993"/>
    <lineage>
        <taxon>Eukaryota</taxon>
        <taxon>Fungi</taxon>
        <taxon>Dikarya</taxon>
        <taxon>Ascomycota</taxon>
        <taxon>Pezizomycotina</taxon>
        <taxon>Sordariomycetes</taxon>
        <taxon>Hypocreomycetidae</taxon>
        <taxon>Hypocreales</taxon>
        <taxon>Nectriaceae</taxon>
        <taxon>Fusarium</taxon>
    </lineage>
</organism>
<feature type="compositionally biased region" description="Polar residues" evidence="1">
    <location>
        <begin position="754"/>
        <end position="763"/>
    </location>
</feature>
<proteinExistence type="predicted"/>
<feature type="region of interest" description="Disordered" evidence="1">
    <location>
        <begin position="1"/>
        <end position="34"/>
    </location>
</feature>
<gene>
    <name evidence="2" type="ORF">FLAG1_10974</name>
</gene>
<dbReference type="AlphaFoldDB" id="A0A0N0DB78"/>
<feature type="compositionally biased region" description="Basic and acidic residues" evidence="1">
    <location>
        <begin position="649"/>
        <end position="658"/>
    </location>
</feature>
<feature type="region of interest" description="Disordered" evidence="1">
    <location>
        <begin position="608"/>
        <end position="689"/>
    </location>
</feature>
<keyword evidence="3" id="KW-1185">Reference proteome</keyword>
<evidence type="ECO:0000313" key="2">
    <source>
        <dbReference type="EMBL" id="KPA36275.1"/>
    </source>
</evidence>
<dbReference type="EMBL" id="JXCE01000693">
    <property type="protein sequence ID" value="KPA36275.1"/>
    <property type="molecule type" value="Genomic_DNA"/>
</dbReference>
<feature type="compositionally biased region" description="Low complexity" evidence="1">
    <location>
        <begin position="768"/>
        <end position="783"/>
    </location>
</feature>
<sequence>MAPSSSTVGKPGRPNKRGRADDETDEDEKRGGKKICFKDEDSVREQARKHRILTARMPTNALTSTWSLGKNRRLDTKHVRTLCGIFTQGGLNRKAEENHLLVLCSQADVSRMMKHLQRQGRSIDPEISEELPFFDEWLSVNRGSQAEVMAGQHRIKALETYVQETGADEKELWWTCEFYDKDTLPLNLNLKLRVNRQDPAMADSHGQVWMQVAAASSQDPDLFRGKAAQVEDQMIDVLQLGSDKHFPTRRLATIWRNERWREMATRWCETSVGRATFKISAWDWMISYRIDDYWFTIFSSVLQTLSQLPGDAANEVELADWKKMSEFLGSTRTDDQVRTLFYPPPPSSATAESTRRRIGFLTAIDDGRYQEMYKRILTTSQLRFTNIHRLITLGKDDGKILFQVMSHVVAWLNADPTTTSYRRDNNKPPLRAGIEAKLDQCSDRDVRDVEKKLGIFIWEPDHHNSTSQTASILLQHEVLDFVLQSMADFKSPAVKSYLEQAPKQVDSAQYTKRFSHETWSGVLTIVQRWVGHDFSSEWMERPRGGHSVHDQARSADARSSRSTHHLVLTESLGDYIRDDPDLAADSASIMEKLGNEAFEAVLNRWLTQQQQAQPHPDTAGSHHYHKIAETGGPATVTGPRIPPNLYEEQGVRAQEKANKTGYDGSHTGVSDSGPEPSESDPDLNFDRVASQPRGPLEVEIIQIQPLPPAKTKPSTGKGQHPGTPQRHSLPEMRPPGQHRRTGGSDKVTSRAGAPTTSGQSRTGGRNGTSTASALSSPSTVSSSRRARVPGARSSSSRMVQNEPPWTRGVEAT</sequence>
<evidence type="ECO:0000313" key="3">
    <source>
        <dbReference type="Proteomes" id="UP000037904"/>
    </source>
</evidence>
<dbReference type="Proteomes" id="UP000037904">
    <property type="component" value="Unassembled WGS sequence"/>
</dbReference>